<accession>A0A3L7ZM17</accession>
<feature type="domain" description="SusD-like N-terminal" evidence="7">
    <location>
        <begin position="23"/>
        <end position="240"/>
    </location>
</feature>
<dbReference type="Gene3D" id="1.25.40.390">
    <property type="match status" value="1"/>
</dbReference>
<dbReference type="RefSeq" id="WP_121736549.1">
    <property type="nucleotide sequence ID" value="NZ_QXXG01000015.1"/>
</dbReference>
<evidence type="ECO:0000256" key="2">
    <source>
        <dbReference type="ARBA" id="ARBA00006275"/>
    </source>
</evidence>
<organism evidence="8 9">
    <name type="scientific">Parabacteroides distasonis</name>
    <dbReference type="NCBI Taxonomy" id="823"/>
    <lineage>
        <taxon>Bacteria</taxon>
        <taxon>Pseudomonadati</taxon>
        <taxon>Bacteroidota</taxon>
        <taxon>Bacteroidia</taxon>
        <taxon>Bacteroidales</taxon>
        <taxon>Tannerellaceae</taxon>
        <taxon>Parabacteroides</taxon>
    </lineage>
</organism>
<keyword evidence="4" id="KW-0472">Membrane</keyword>
<protein>
    <submittedName>
        <fullName evidence="8">RagB/SusD family nutrient uptake outer membrane protein</fullName>
    </submittedName>
</protein>
<sequence length="620" mass="69401">MKKLFIYAAIVAAATGGMTSCSDFLNVEPAGKVSEPDFLTQSGVTQLMTGMYATLHDYTGNDYWQSLSNYVYGDIMGGSANKGSNFTDQPDFTSLETYTFTTDNSYLNNKWRSCYNGVFMANNVINVANKGEEANSLSTIAGESKDFLTETIAQARFFRAFWHFEAVKIFGAAIPYVTDKDLAESVNPQVSNVDESGNYIYIWDNIAEDFQYAYENLPNTWSTDKGRVNKWAAAAFLAKLRIYQSSPYNGTNGTSNHWVEAKTILEDVMTNGKDNNGTKYQLAENYEKLYLAGESDWTGESVFDIQMAISGTQTNTNAINGAPHVGFQGALGTGGWGFYQPSYDMVNSHIVNESGLPEMNNAYQNVAPLTTIDKASVPHTDLTVYTDPRLDFTVGRFNVPYWDWSIPTTISGWIRELSNGGPYLHKKNIPRKADQGSLSVSTESASSAKNFHLIRYADVLLWYAETLIETGKPQEAGQYINQIRERAAKAYVHAADETTMAEATSPYIFDNKISGTQGVNAAANYRIGLYPASQFATKESATKALRWERKIEMALEGHRWFDLVRWNIAADELNNFVSYESKYLGKYINKYYNPKWATLPIPQKQIQLMNGILVQNENWK</sequence>
<reference evidence="8 9" key="1">
    <citation type="submission" date="2018-09" db="EMBL/GenBank/DDBJ databases">
        <title>Murine metabolic-syndrome-specific gut microbial biobank.</title>
        <authorList>
            <person name="Liu C."/>
        </authorList>
    </citation>
    <scope>NUCLEOTIDE SEQUENCE [LARGE SCALE GENOMIC DNA]</scope>
    <source>
        <strain evidence="8 9">8-P5</strain>
    </source>
</reference>
<proteinExistence type="inferred from homology"/>
<dbReference type="SUPFAM" id="SSF48452">
    <property type="entry name" value="TPR-like"/>
    <property type="match status" value="1"/>
</dbReference>
<evidence type="ECO:0000313" key="8">
    <source>
        <dbReference type="EMBL" id="RLT72964.1"/>
    </source>
</evidence>
<dbReference type="OrthoDB" id="9792139at2"/>
<evidence type="ECO:0000256" key="4">
    <source>
        <dbReference type="ARBA" id="ARBA00023136"/>
    </source>
</evidence>
<dbReference type="Proteomes" id="UP000278164">
    <property type="component" value="Unassembled WGS sequence"/>
</dbReference>
<dbReference type="Pfam" id="PF14322">
    <property type="entry name" value="SusD-like_3"/>
    <property type="match status" value="1"/>
</dbReference>
<evidence type="ECO:0000256" key="1">
    <source>
        <dbReference type="ARBA" id="ARBA00004442"/>
    </source>
</evidence>
<dbReference type="EMBL" id="RAYI01000024">
    <property type="protein sequence ID" value="RLT72964.1"/>
    <property type="molecule type" value="Genomic_DNA"/>
</dbReference>
<evidence type="ECO:0000259" key="6">
    <source>
        <dbReference type="Pfam" id="PF07980"/>
    </source>
</evidence>
<dbReference type="GO" id="GO:0009279">
    <property type="term" value="C:cell outer membrane"/>
    <property type="evidence" value="ECO:0007669"/>
    <property type="project" value="UniProtKB-SubCell"/>
</dbReference>
<dbReference type="InterPro" id="IPR011990">
    <property type="entry name" value="TPR-like_helical_dom_sf"/>
</dbReference>
<evidence type="ECO:0000256" key="3">
    <source>
        <dbReference type="ARBA" id="ARBA00022729"/>
    </source>
</evidence>
<evidence type="ECO:0000259" key="7">
    <source>
        <dbReference type="Pfam" id="PF14322"/>
    </source>
</evidence>
<feature type="domain" description="RagB/SusD" evidence="6">
    <location>
        <begin position="300"/>
        <end position="619"/>
    </location>
</feature>
<comment type="subcellular location">
    <subcellularLocation>
        <location evidence="1">Cell outer membrane</location>
    </subcellularLocation>
</comment>
<dbReference type="InterPro" id="IPR033985">
    <property type="entry name" value="SusD-like_N"/>
</dbReference>
<dbReference type="PROSITE" id="PS51257">
    <property type="entry name" value="PROKAR_LIPOPROTEIN"/>
    <property type="match status" value="1"/>
</dbReference>
<dbReference type="AlphaFoldDB" id="A0A3L7ZM17"/>
<dbReference type="InterPro" id="IPR012944">
    <property type="entry name" value="SusD_RagB_dom"/>
</dbReference>
<keyword evidence="3" id="KW-0732">Signal</keyword>
<comment type="caution">
    <text evidence="8">The sequence shown here is derived from an EMBL/GenBank/DDBJ whole genome shotgun (WGS) entry which is preliminary data.</text>
</comment>
<keyword evidence="5" id="KW-0998">Cell outer membrane</keyword>
<evidence type="ECO:0000256" key="5">
    <source>
        <dbReference type="ARBA" id="ARBA00023237"/>
    </source>
</evidence>
<comment type="similarity">
    <text evidence="2">Belongs to the SusD family.</text>
</comment>
<gene>
    <name evidence="8" type="ORF">D7V78_12940</name>
</gene>
<evidence type="ECO:0000313" key="9">
    <source>
        <dbReference type="Proteomes" id="UP000278164"/>
    </source>
</evidence>
<name>A0A3L7ZM17_PARDI</name>
<dbReference type="Pfam" id="PF07980">
    <property type="entry name" value="SusD_RagB"/>
    <property type="match status" value="1"/>
</dbReference>